<dbReference type="Gene3D" id="3.40.50.620">
    <property type="entry name" value="HUPs"/>
    <property type="match status" value="1"/>
</dbReference>
<dbReference type="Proteomes" id="UP001290462">
    <property type="component" value="Unassembled WGS sequence"/>
</dbReference>
<evidence type="ECO:0000313" key="4">
    <source>
        <dbReference type="EMBL" id="MDZ5758422.1"/>
    </source>
</evidence>
<feature type="domain" description="UspA" evidence="3">
    <location>
        <begin position="4"/>
        <end position="148"/>
    </location>
</feature>
<dbReference type="EMBL" id="JAVBVO010000003">
    <property type="protein sequence ID" value="MDZ5758422.1"/>
    <property type="molecule type" value="Genomic_DNA"/>
</dbReference>
<comment type="caution">
    <text evidence="4">The sequence shown here is derived from an EMBL/GenBank/DDBJ whole genome shotgun (WGS) entry which is preliminary data.</text>
</comment>
<organism evidence="4 5">
    <name type="scientific">Carnobacterium maltaromaticum</name>
    <name type="common">Carnobacterium piscicola</name>
    <dbReference type="NCBI Taxonomy" id="2751"/>
    <lineage>
        <taxon>Bacteria</taxon>
        <taxon>Bacillati</taxon>
        <taxon>Bacillota</taxon>
        <taxon>Bacilli</taxon>
        <taxon>Lactobacillales</taxon>
        <taxon>Carnobacteriaceae</taxon>
        <taxon>Carnobacterium</taxon>
    </lineage>
</organism>
<name>A0AAW9JPM9_CARML</name>
<evidence type="ECO:0000256" key="2">
    <source>
        <dbReference type="PIRNR" id="PIRNR006276"/>
    </source>
</evidence>
<dbReference type="RefSeq" id="WP_010050796.1">
    <property type="nucleotide sequence ID" value="NZ_BJOJ01000013.1"/>
</dbReference>
<dbReference type="InterPro" id="IPR006016">
    <property type="entry name" value="UspA"/>
</dbReference>
<proteinExistence type="inferred from homology"/>
<reference evidence="4" key="1">
    <citation type="submission" date="2023-08" db="EMBL/GenBank/DDBJ databases">
        <title>Genomic characterization of piscicolin 126 produced by Carnobacterium maltaromaticum CM22 strain isolated from salmon (Salmo salar).</title>
        <authorList>
            <person name="Gonzalez-Gragera E."/>
            <person name="Garcia-Lopez J.D."/>
            <person name="Teso-Perez C."/>
            <person name="Gimenez-Hernandez I."/>
            <person name="Peralta-Sanchez J.M."/>
            <person name="Valdivia E."/>
            <person name="Montalban-Lopez M."/>
            <person name="Martin-Platero A.M."/>
            <person name="Banos A."/>
            <person name="Martinez-Bueno M."/>
        </authorList>
    </citation>
    <scope>NUCLEOTIDE SEQUENCE</scope>
    <source>
        <strain evidence="4">CM22</strain>
    </source>
</reference>
<evidence type="ECO:0000313" key="5">
    <source>
        <dbReference type="Proteomes" id="UP001290462"/>
    </source>
</evidence>
<evidence type="ECO:0000256" key="1">
    <source>
        <dbReference type="ARBA" id="ARBA00008791"/>
    </source>
</evidence>
<dbReference type="PIRSF" id="PIRSF006276">
    <property type="entry name" value="UspA"/>
    <property type="match status" value="1"/>
</dbReference>
<dbReference type="InterPro" id="IPR014729">
    <property type="entry name" value="Rossmann-like_a/b/a_fold"/>
</dbReference>
<protein>
    <recommendedName>
        <fullName evidence="2">Universal stress protein</fullName>
    </recommendedName>
</protein>
<dbReference type="CDD" id="cd00293">
    <property type="entry name" value="USP-like"/>
    <property type="match status" value="1"/>
</dbReference>
<dbReference type="GO" id="GO:0005737">
    <property type="term" value="C:cytoplasm"/>
    <property type="evidence" value="ECO:0007669"/>
    <property type="project" value="UniProtKB-SubCell"/>
</dbReference>
<dbReference type="PANTHER" id="PTHR46268">
    <property type="entry name" value="STRESS RESPONSE PROTEIN NHAX"/>
    <property type="match status" value="1"/>
</dbReference>
<evidence type="ECO:0000259" key="3">
    <source>
        <dbReference type="Pfam" id="PF00582"/>
    </source>
</evidence>
<dbReference type="PANTHER" id="PTHR46268:SF6">
    <property type="entry name" value="UNIVERSAL STRESS PROTEIN UP12"/>
    <property type="match status" value="1"/>
</dbReference>
<keyword evidence="2" id="KW-0963">Cytoplasm</keyword>
<comment type="subcellular location">
    <subcellularLocation>
        <location evidence="2">Cytoplasm</location>
    </subcellularLocation>
</comment>
<dbReference type="InterPro" id="IPR006015">
    <property type="entry name" value="Universal_stress_UspA"/>
</dbReference>
<dbReference type="Pfam" id="PF00582">
    <property type="entry name" value="Usp"/>
    <property type="match status" value="1"/>
</dbReference>
<gene>
    <name evidence="4" type="ORF">RAK27_07070</name>
</gene>
<dbReference type="PRINTS" id="PR01438">
    <property type="entry name" value="UNVRSLSTRESS"/>
</dbReference>
<dbReference type="AlphaFoldDB" id="A0AAW9JPM9"/>
<dbReference type="SUPFAM" id="SSF52402">
    <property type="entry name" value="Adenine nucleotide alpha hydrolases-like"/>
    <property type="match status" value="1"/>
</dbReference>
<sequence length="155" mass="17276">MKQEYKHILVAIDGSTESELAFQKAVQVAIRNEATLLLVQVIDPIAFQSFSGSEELMNEQVIVQISEQVKGNMEDYLKTAKELGVKNVSYTIEYGSPKRIIAKDLAEEKKIDLIMIGATGLNALERFFMGSVSSYVIREASCDVLVVRKNSENKV</sequence>
<comment type="similarity">
    <text evidence="1 2">Belongs to the universal stress protein A family.</text>
</comment>
<accession>A0AAW9JPM9</accession>